<dbReference type="EMBL" id="JACOQG010000030">
    <property type="protein sequence ID" value="MBC5780812.1"/>
    <property type="molecule type" value="Genomic_DNA"/>
</dbReference>
<dbReference type="PROSITE" id="PS50932">
    <property type="entry name" value="HTH_LACI_2"/>
    <property type="match status" value="1"/>
</dbReference>
<reference evidence="5 6" key="1">
    <citation type="submission" date="2020-08" db="EMBL/GenBank/DDBJ databases">
        <title>Genome public.</title>
        <authorList>
            <person name="Liu C."/>
            <person name="Sun Q."/>
        </authorList>
    </citation>
    <scope>NUCLEOTIDE SEQUENCE [LARGE SCALE GENOMIC DNA]</scope>
    <source>
        <strain evidence="5 6">M29</strain>
    </source>
</reference>
<feature type="domain" description="HTH lacI-type" evidence="4">
    <location>
        <begin position="3"/>
        <end position="57"/>
    </location>
</feature>
<evidence type="ECO:0000313" key="5">
    <source>
        <dbReference type="EMBL" id="MBC5780812.1"/>
    </source>
</evidence>
<dbReference type="CDD" id="cd06267">
    <property type="entry name" value="PBP1_LacI_sugar_binding-like"/>
    <property type="match status" value="1"/>
</dbReference>
<evidence type="ECO:0000256" key="1">
    <source>
        <dbReference type="ARBA" id="ARBA00023015"/>
    </source>
</evidence>
<dbReference type="GO" id="GO:0003677">
    <property type="term" value="F:DNA binding"/>
    <property type="evidence" value="ECO:0007669"/>
    <property type="project" value="UniProtKB-KW"/>
</dbReference>
<dbReference type="SUPFAM" id="SSF53822">
    <property type="entry name" value="Periplasmic binding protein-like I"/>
    <property type="match status" value="1"/>
</dbReference>
<dbReference type="SUPFAM" id="SSF47413">
    <property type="entry name" value="lambda repressor-like DNA-binding domains"/>
    <property type="match status" value="1"/>
</dbReference>
<dbReference type="InterPro" id="IPR010982">
    <property type="entry name" value="Lambda_DNA-bd_dom_sf"/>
</dbReference>
<dbReference type="PRINTS" id="PR00036">
    <property type="entry name" value="HTHLACI"/>
</dbReference>
<dbReference type="SMART" id="SM00354">
    <property type="entry name" value="HTH_LACI"/>
    <property type="match status" value="1"/>
</dbReference>
<name>A0ABR7ILA8_9FIRM</name>
<proteinExistence type="predicted"/>
<keyword evidence="2 5" id="KW-0238">DNA-binding</keyword>
<protein>
    <submittedName>
        <fullName evidence="5">LacI family DNA-binding transcriptional regulator</fullName>
    </submittedName>
</protein>
<keyword evidence="1" id="KW-0805">Transcription regulation</keyword>
<sequence length="336" mass="37469">MDVTIKDIAADAGVSVSTVSRVVNGSKSVSPELKGRVMASIEKFHFRPNAAARSLVTRNTGLVAVLEADVRNPITALHLKQISDVCMKHDKVMIVCDYDFDQDKALLLMDNMLERNIDGLIFQGVHLNEEILERLGRFQCPVVLGNQGPSEDMRCEFPAVTVDSYHAAKDMTRFLISEGHKHIAYVGGSSEDYTNGTLRLRGFLDGMREADLQVQDSDIYQGEFSTESGEKGMNQIYENSLELPTAVVTGSDIIAVGVIRCLKAHKLKVPDDISVAGFDDSISDIYDPPLTTVRMLDQGEVFYKALFEEKEEACENKWSYFPYQIVRRSSTRRVTN</sequence>
<keyword evidence="6" id="KW-1185">Reference proteome</keyword>
<comment type="caution">
    <text evidence="5">The sequence shown here is derived from an EMBL/GenBank/DDBJ whole genome shotgun (WGS) entry which is preliminary data.</text>
</comment>
<dbReference type="InterPro" id="IPR046335">
    <property type="entry name" value="LacI/GalR-like_sensor"/>
</dbReference>
<dbReference type="Gene3D" id="1.10.260.40">
    <property type="entry name" value="lambda repressor-like DNA-binding domains"/>
    <property type="match status" value="1"/>
</dbReference>
<evidence type="ECO:0000256" key="2">
    <source>
        <dbReference type="ARBA" id="ARBA00023125"/>
    </source>
</evidence>
<dbReference type="Gene3D" id="3.40.50.2300">
    <property type="match status" value="2"/>
</dbReference>
<gene>
    <name evidence="5" type="ORF">H8Z82_14370</name>
</gene>
<dbReference type="Pfam" id="PF13377">
    <property type="entry name" value="Peripla_BP_3"/>
    <property type="match status" value="1"/>
</dbReference>
<accession>A0ABR7ILA8</accession>
<dbReference type="PANTHER" id="PTHR30146">
    <property type="entry name" value="LACI-RELATED TRANSCRIPTIONAL REPRESSOR"/>
    <property type="match status" value="1"/>
</dbReference>
<evidence type="ECO:0000259" key="4">
    <source>
        <dbReference type="PROSITE" id="PS50932"/>
    </source>
</evidence>
<dbReference type="Proteomes" id="UP000649826">
    <property type="component" value="Unassembled WGS sequence"/>
</dbReference>
<dbReference type="CDD" id="cd01392">
    <property type="entry name" value="HTH_LacI"/>
    <property type="match status" value="1"/>
</dbReference>
<dbReference type="Pfam" id="PF00356">
    <property type="entry name" value="LacI"/>
    <property type="match status" value="1"/>
</dbReference>
<evidence type="ECO:0000256" key="3">
    <source>
        <dbReference type="ARBA" id="ARBA00023163"/>
    </source>
</evidence>
<dbReference type="PROSITE" id="PS00356">
    <property type="entry name" value="HTH_LACI_1"/>
    <property type="match status" value="1"/>
</dbReference>
<dbReference type="InterPro" id="IPR028082">
    <property type="entry name" value="Peripla_BP_I"/>
</dbReference>
<dbReference type="PANTHER" id="PTHR30146:SF149">
    <property type="entry name" value="HTH-TYPE TRANSCRIPTIONAL REGULATOR EBGR"/>
    <property type="match status" value="1"/>
</dbReference>
<dbReference type="InterPro" id="IPR000843">
    <property type="entry name" value="HTH_LacI"/>
</dbReference>
<keyword evidence="3" id="KW-0804">Transcription</keyword>
<organism evidence="5 6">
    <name type="scientific">Blautia difficilis</name>
    <dbReference type="NCBI Taxonomy" id="2763027"/>
    <lineage>
        <taxon>Bacteria</taxon>
        <taxon>Bacillati</taxon>
        <taxon>Bacillota</taxon>
        <taxon>Clostridia</taxon>
        <taxon>Lachnospirales</taxon>
        <taxon>Lachnospiraceae</taxon>
        <taxon>Blautia</taxon>
    </lineage>
</organism>
<evidence type="ECO:0000313" key="6">
    <source>
        <dbReference type="Proteomes" id="UP000649826"/>
    </source>
</evidence>